<protein>
    <submittedName>
        <fullName evidence="4">Virulence-associated E family protein</fullName>
    </submittedName>
</protein>
<accession>K9TV34</accession>
<evidence type="ECO:0000313" key="5">
    <source>
        <dbReference type="Proteomes" id="UP000010384"/>
    </source>
</evidence>
<dbReference type="OrthoDB" id="9763644at2"/>
<dbReference type="Pfam" id="PF16793">
    <property type="entry name" value="RepB_primase"/>
    <property type="match status" value="1"/>
</dbReference>
<feature type="region of interest" description="Disordered" evidence="1">
    <location>
        <begin position="1"/>
        <end position="22"/>
    </location>
</feature>
<dbReference type="Gene3D" id="3.30.70.1790">
    <property type="entry name" value="RepB DNA-primase, N-terminal domain"/>
    <property type="match status" value="1"/>
</dbReference>
<evidence type="ECO:0000259" key="3">
    <source>
        <dbReference type="Pfam" id="PF16793"/>
    </source>
</evidence>
<reference evidence="4 5" key="1">
    <citation type="submission" date="2012-06" db="EMBL/GenBank/DDBJ databases">
        <title>Finished chromosome of genome of Chroococcidiopsis thermalis PCC 7203.</title>
        <authorList>
            <consortium name="US DOE Joint Genome Institute"/>
            <person name="Gugger M."/>
            <person name="Coursin T."/>
            <person name="Rippka R."/>
            <person name="Tandeau De Marsac N."/>
            <person name="Huntemann M."/>
            <person name="Wei C.-L."/>
            <person name="Han J."/>
            <person name="Detter J.C."/>
            <person name="Han C."/>
            <person name="Tapia R."/>
            <person name="Davenport K."/>
            <person name="Daligault H."/>
            <person name="Erkkila T."/>
            <person name="Gu W."/>
            <person name="Munk A.C.C."/>
            <person name="Teshima H."/>
            <person name="Xu Y."/>
            <person name="Chain P."/>
            <person name="Chen A."/>
            <person name="Krypides N."/>
            <person name="Mavromatis K."/>
            <person name="Markowitz V."/>
            <person name="Szeto E."/>
            <person name="Ivanova N."/>
            <person name="Mikhailova N."/>
            <person name="Ovchinnikova G."/>
            <person name="Pagani I."/>
            <person name="Pati A."/>
            <person name="Goodwin L."/>
            <person name="Peters L."/>
            <person name="Pitluck S."/>
            <person name="Woyke T."/>
            <person name="Kerfeld C."/>
        </authorList>
    </citation>
    <scope>NUCLEOTIDE SEQUENCE [LARGE SCALE GENOMIC DNA]</scope>
    <source>
        <strain evidence="4 5">PCC 7203</strain>
    </source>
</reference>
<dbReference type="RefSeq" id="WP_015153255.1">
    <property type="nucleotide sequence ID" value="NC_019695.1"/>
</dbReference>
<dbReference type="eggNOG" id="COG5545">
    <property type="taxonomic scope" value="Bacteria"/>
</dbReference>
<dbReference type="InterPro" id="IPR027417">
    <property type="entry name" value="P-loop_NTPase"/>
</dbReference>
<sequence>MNHQDKSVHNSETNPNNVEPETNTQRYNQQLAEQFLKALDTGNFTFQLFDDAEEKKLPPDTFYGSFGNLQNKLSENNAKGYGIFVTINRTKGMRRRKEDVTAIRALFIDLDKEIPQQWHLEPSIIVKTSGNKGHAYWLLDKPSTELEKFKTYQKRLIHYYKSDIVIHDLPRVMRLPGYWHLKGEPTMVSLSKCDSGVRYTLDEIVDGLEPHPDELPPTKVERRKKSLGVSSISDLIENVRNAEPNKERNVTLNRSSFAIGQRIASNDELDEDELIEQLLEAAEDAGLSQSEAISTIHSGIKAGKQNPIQVREKQNYKSVVIDLLREEYDLRWNEMSYCVEELSGKDVDVDVMEVQLAEKDILIGADTIGRLISGVAKQKNYHPVRNYLNSLDSSLAADEEFLNTFWKDLLGVESELECIIMTKTLVAAVKRVMEPGCELDFLPILHGKQGIGKTKFFCRLFSSDFFRTCVSDGGDERKELLSMYKAWCIEWGEFEYAYGKKGNSATKSFVTRCIDEFVEPYGRGSKAHKRGFILVGTTNEDEFLTDPTGDRRYWVVKVTKKVNLAEIEQMRDVIWATTLKLYKEGYSVMMTDEQEAARAQHTQQFRQDAHPWLTPITEYLQGNYCSEHGVKFNPCKTITTDLLLTHAIGKPVERRTRKDEMDVATCMKLLGYNQVRTTVDKVKSRKWVSETQVPYQPAPSDLKHKLT</sequence>
<dbReference type="AlphaFoldDB" id="K9TV34"/>
<organism evidence="4 5">
    <name type="scientific">Chroococcidiopsis thermalis (strain PCC 7203)</name>
    <dbReference type="NCBI Taxonomy" id="251229"/>
    <lineage>
        <taxon>Bacteria</taxon>
        <taxon>Bacillati</taxon>
        <taxon>Cyanobacteriota</taxon>
        <taxon>Cyanophyceae</taxon>
        <taxon>Chroococcidiopsidales</taxon>
        <taxon>Chroococcidiopsidaceae</taxon>
        <taxon>Chroococcidiopsis</taxon>
    </lineage>
</organism>
<dbReference type="Pfam" id="PF05272">
    <property type="entry name" value="VapE-like_dom"/>
    <property type="match status" value="1"/>
</dbReference>
<dbReference type="InParanoid" id="K9TV34"/>
<feature type="domain" description="Virulence-associated protein E-like" evidence="2">
    <location>
        <begin position="398"/>
        <end position="606"/>
    </location>
</feature>
<dbReference type="HOGENOM" id="CLU_366319_0_0_3"/>
<gene>
    <name evidence="4" type="ORF">Chro_1180</name>
</gene>
<name>K9TV34_CHRTP</name>
<dbReference type="PANTHER" id="PTHR34985">
    <property type="entry name" value="SLR0554 PROTEIN"/>
    <property type="match status" value="1"/>
</dbReference>
<feature type="domain" description="RepB-like DNA primase" evidence="3">
    <location>
        <begin position="70"/>
        <end position="206"/>
    </location>
</feature>
<evidence type="ECO:0000259" key="2">
    <source>
        <dbReference type="Pfam" id="PF05272"/>
    </source>
</evidence>
<dbReference type="SUPFAM" id="SSF52540">
    <property type="entry name" value="P-loop containing nucleoside triphosphate hydrolases"/>
    <property type="match status" value="1"/>
</dbReference>
<dbReference type="InterPro" id="IPR007936">
    <property type="entry name" value="VapE-like_dom"/>
</dbReference>
<dbReference type="PANTHER" id="PTHR34985:SF1">
    <property type="entry name" value="SLR0554 PROTEIN"/>
    <property type="match status" value="1"/>
</dbReference>
<dbReference type="InterPro" id="IPR039459">
    <property type="entry name" value="RepB-like_DNA_primase_dom"/>
</dbReference>
<feature type="compositionally biased region" description="Low complexity" evidence="1">
    <location>
        <begin position="10"/>
        <end position="22"/>
    </location>
</feature>
<dbReference type="STRING" id="251229.Chro_1180"/>
<keyword evidence="5" id="KW-1185">Reference proteome</keyword>
<dbReference type="KEGG" id="cthe:Chro_1180"/>
<dbReference type="EMBL" id="CP003597">
    <property type="protein sequence ID" value="AFY86707.1"/>
    <property type="molecule type" value="Genomic_DNA"/>
</dbReference>
<dbReference type="Proteomes" id="UP000010384">
    <property type="component" value="Chromosome"/>
</dbReference>
<evidence type="ECO:0000256" key="1">
    <source>
        <dbReference type="SAM" id="MobiDB-lite"/>
    </source>
</evidence>
<evidence type="ECO:0000313" key="4">
    <source>
        <dbReference type="EMBL" id="AFY86707.1"/>
    </source>
</evidence>
<proteinExistence type="predicted"/>